<dbReference type="Gene3D" id="3.90.1200.10">
    <property type="match status" value="1"/>
</dbReference>
<name>A0A6J4KM78_9CHLR</name>
<evidence type="ECO:0000313" key="1">
    <source>
        <dbReference type="EMBL" id="CAA9309014.1"/>
    </source>
</evidence>
<evidence type="ECO:0008006" key="2">
    <source>
        <dbReference type="Google" id="ProtNLM"/>
    </source>
</evidence>
<dbReference type="SUPFAM" id="SSF56112">
    <property type="entry name" value="Protein kinase-like (PK-like)"/>
    <property type="match status" value="1"/>
</dbReference>
<accession>A0A6J4KM78</accession>
<dbReference type="InterPro" id="IPR011009">
    <property type="entry name" value="Kinase-like_dom_sf"/>
</dbReference>
<proteinExistence type="predicted"/>
<sequence length="110" mass="12393">MAAMIDWGCGTWGDFVYDIAWIAYCWAYHPEWAGVDMVALAKQHYTAIGLDVPAVDSRLRAYLIHIGLGDVRYSAYIGKWDQVAFANRQLDSLVSQGRLDPSLRWVRVGA</sequence>
<dbReference type="EMBL" id="CADCTR010001718">
    <property type="protein sequence ID" value="CAA9309014.1"/>
    <property type="molecule type" value="Genomic_DNA"/>
</dbReference>
<dbReference type="AlphaFoldDB" id="A0A6J4KM78"/>
<protein>
    <recommendedName>
        <fullName evidence="2">Aminoglycoside phosphotransferase domain-containing protein</fullName>
    </recommendedName>
</protein>
<reference evidence="1" key="1">
    <citation type="submission" date="2020-02" db="EMBL/GenBank/DDBJ databases">
        <authorList>
            <person name="Meier V. D."/>
        </authorList>
    </citation>
    <scope>NUCLEOTIDE SEQUENCE</scope>
    <source>
        <strain evidence="1">AVDCRST_MAG93</strain>
    </source>
</reference>
<gene>
    <name evidence="1" type="ORF">AVDCRST_MAG93-5096</name>
</gene>
<organism evidence="1">
    <name type="scientific">uncultured Chloroflexia bacterium</name>
    <dbReference type="NCBI Taxonomy" id="1672391"/>
    <lineage>
        <taxon>Bacteria</taxon>
        <taxon>Bacillati</taxon>
        <taxon>Chloroflexota</taxon>
        <taxon>Chloroflexia</taxon>
        <taxon>environmental samples</taxon>
    </lineage>
</organism>